<dbReference type="SUPFAM" id="SSF102114">
    <property type="entry name" value="Radical SAM enzymes"/>
    <property type="match status" value="1"/>
</dbReference>
<dbReference type="SFLD" id="SFLDG01387">
    <property type="entry name" value="BtrN-like_SPASM_domain_contain"/>
    <property type="match status" value="1"/>
</dbReference>
<dbReference type="GO" id="GO:0051536">
    <property type="term" value="F:iron-sulfur cluster binding"/>
    <property type="evidence" value="ECO:0007669"/>
    <property type="project" value="UniProtKB-KW"/>
</dbReference>
<dbReference type="InterPro" id="IPR007197">
    <property type="entry name" value="rSAM"/>
</dbReference>
<evidence type="ECO:0000256" key="5">
    <source>
        <dbReference type="ARBA" id="ARBA00023004"/>
    </source>
</evidence>
<gene>
    <name evidence="8" type="ORF">JTBM06_V1_70019</name>
</gene>
<feature type="domain" description="Radical SAM core" evidence="7">
    <location>
        <begin position="91"/>
        <end position="310"/>
    </location>
</feature>
<proteinExistence type="predicted"/>
<comment type="cofactor">
    <cofactor evidence="1">
        <name>[4Fe-4S] cluster</name>
        <dbReference type="ChEBI" id="CHEBI:49883"/>
    </cofactor>
</comment>
<dbReference type="InterPro" id="IPR034391">
    <property type="entry name" value="AdoMet-like_SPASM_containing"/>
</dbReference>
<keyword evidence="6" id="KW-0411">Iron-sulfur</keyword>
<dbReference type="Pfam" id="PF04055">
    <property type="entry name" value="Radical_SAM"/>
    <property type="match status" value="1"/>
</dbReference>
<dbReference type="SMART" id="SM00729">
    <property type="entry name" value="Elp3"/>
    <property type="match status" value="1"/>
</dbReference>
<dbReference type="GO" id="GO:0003824">
    <property type="term" value="F:catalytic activity"/>
    <property type="evidence" value="ECO:0007669"/>
    <property type="project" value="InterPro"/>
</dbReference>
<evidence type="ECO:0000313" key="8">
    <source>
        <dbReference type="EMBL" id="VUX55664.1"/>
    </source>
</evidence>
<dbReference type="CDD" id="cd01335">
    <property type="entry name" value="Radical_SAM"/>
    <property type="match status" value="1"/>
</dbReference>
<sequence>MHQAGEKQELVEIPLLPMTQLKAYTGLTGQSIPEGWKGPVNELENPNRAAVTAGLAMRTKVRPALEPLGMKKLWRFARGLLTMLRRPIVLKDYPIHLQLESTDACNLNCTTCSRDILVDKASLLKTEYWRAVIDEMRPTNINVSGIGEPFLHPEIYEIITYAKSRGAGVNCATNFTRIRDNHRKLVECGIDQLKVSIDATDPDTFRLIRGEDSWQEIVDNIREVNRWKKELGSTTPSVRFNFALQRFNYLQCVDLVELAKELSVDGIYYQFLSYVDMEDRKGILTGDMSKEKLLDLINESDRRAREYGIQTNLDMWHRDFELFWNRMLSLDEFDANHKNCYMPWISTWLGADGWVRPCPIMPWTRDEGRMGHIGTQTFAEIWNGDKYRELREALARGERPTRSCKTCYPQDLYNIVSIKSKLLP</sequence>
<dbReference type="CDD" id="cd21109">
    <property type="entry name" value="SPASM"/>
    <property type="match status" value="1"/>
</dbReference>
<reference evidence="8" key="1">
    <citation type="submission" date="2019-07" db="EMBL/GenBank/DDBJ databases">
        <authorList>
            <person name="Weber M."/>
            <person name="Kostadinov I."/>
            <person name="Kostadinov D I."/>
        </authorList>
    </citation>
    <scope>NUCLEOTIDE SEQUENCE</scope>
    <source>
        <strain evidence="8">Gfbio:sag-sample-m06:053724c1-46a9-4a36-b237-ea2bf867836b</strain>
    </source>
</reference>
<evidence type="ECO:0000256" key="6">
    <source>
        <dbReference type="ARBA" id="ARBA00023014"/>
    </source>
</evidence>
<accession>A0A7D9D1N6</accession>
<dbReference type="InterPro" id="IPR058240">
    <property type="entry name" value="rSAM_sf"/>
</dbReference>
<dbReference type="InterPro" id="IPR023885">
    <property type="entry name" value="4Fe4S-binding_SPASM_dom"/>
</dbReference>
<dbReference type="EMBL" id="LR633967">
    <property type="protein sequence ID" value="VUX55664.1"/>
    <property type="molecule type" value="Genomic_DNA"/>
</dbReference>
<dbReference type="Gene3D" id="3.20.20.70">
    <property type="entry name" value="Aldolase class I"/>
    <property type="match status" value="1"/>
</dbReference>
<evidence type="ECO:0000256" key="3">
    <source>
        <dbReference type="ARBA" id="ARBA00022691"/>
    </source>
</evidence>
<name>A0A7D9D1N6_9GAMM</name>
<evidence type="ECO:0000259" key="7">
    <source>
        <dbReference type="PROSITE" id="PS51918"/>
    </source>
</evidence>
<dbReference type="PANTHER" id="PTHR11228">
    <property type="entry name" value="RADICAL SAM DOMAIN PROTEIN"/>
    <property type="match status" value="1"/>
</dbReference>
<keyword evidence="4" id="KW-0479">Metal-binding</keyword>
<evidence type="ECO:0000256" key="1">
    <source>
        <dbReference type="ARBA" id="ARBA00001966"/>
    </source>
</evidence>
<organism evidence="8">
    <name type="scientific">uncultured Woeseiaceae bacterium</name>
    <dbReference type="NCBI Taxonomy" id="1983305"/>
    <lineage>
        <taxon>Bacteria</taxon>
        <taxon>Pseudomonadati</taxon>
        <taxon>Pseudomonadota</taxon>
        <taxon>Gammaproteobacteria</taxon>
        <taxon>Woeseiales</taxon>
        <taxon>Woeseiaceae</taxon>
        <taxon>environmental samples</taxon>
    </lineage>
</organism>
<keyword evidence="5" id="KW-0408">Iron</keyword>
<keyword evidence="3" id="KW-0949">S-adenosyl-L-methionine</keyword>
<dbReference type="Pfam" id="PF13186">
    <property type="entry name" value="SPASM"/>
    <property type="match status" value="1"/>
</dbReference>
<protein>
    <recommendedName>
        <fullName evidence="7">Radical SAM core domain-containing protein</fullName>
    </recommendedName>
</protein>
<dbReference type="InterPro" id="IPR050377">
    <property type="entry name" value="Radical_SAM_PqqE_MftC-like"/>
</dbReference>
<evidence type="ECO:0000256" key="4">
    <source>
        <dbReference type="ARBA" id="ARBA00022723"/>
    </source>
</evidence>
<dbReference type="PROSITE" id="PS51918">
    <property type="entry name" value="RADICAL_SAM"/>
    <property type="match status" value="1"/>
</dbReference>
<dbReference type="AlphaFoldDB" id="A0A7D9D1N6"/>
<dbReference type="SFLD" id="SFLDS00029">
    <property type="entry name" value="Radical_SAM"/>
    <property type="match status" value="1"/>
</dbReference>
<dbReference type="PANTHER" id="PTHR11228:SF7">
    <property type="entry name" value="PQQA PEPTIDE CYCLASE"/>
    <property type="match status" value="1"/>
</dbReference>
<dbReference type="GO" id="GO:0046872">
    <property type="term" value="F:metal ion binding"/>
    <property type="evidence" value="ECO:0007669"/>
    <property type="project" value="UniProtKB-KW"/>
</dbReference>
<keyword evidence="2" id="KW-0004">4Fe-4S</keyword>
<dbReference type="InterPro" id="IPR006638">
    <property type="entry name" value="Elp3/MiaA/NifB-like_rSAM"/>
</dbReference>
<evidence type="ECO:0000256" key="2">
    <source>
        <dbReference type="ARBA" id="ARBA00022485"/>
    </source>
</evidence>
<dbReference type="InterPro" id="IPR013785">
    <property type="entry name" value="Aldolase_TIM"/>
</dbReference>
<dbReference type="SFLD" id="SFLDG01067">
    <property type="entry name" value="SPASM/twitch_domain_containing"/>
    <property type="match status" value="1"/>
</dbReference>